<evidence type="ECO:0000256" key="1">
    <source>
        <dbReference type="ARBA" id="ARBA00004167"/>
    </source>
</evidence>
<evidence type="ECO:0000256" key="2">
    <source>
        <dbReference type="ARBA" id="ARBA00004236"/>
    </source>
</evidence>
<evidence type="ECO:0000259" key="10">
    <source>
        <dbReference type="Pfam" id="PF09976"/>
    </source>
</evidence>
<dbReference type="AlphaFoldDB" id="A0A7C9KM58"/>
<feature type="transmembrane region" description="Helical" evidence="9">
    <location>
        <begin position="39"/>
        <end position="60"/>
    </location>
</feature>
<evidence type="ECO:0000256" key="9">
    <source>
        <dbReference type="SAM" id="Phobius"/>
    </source>
</evidence>
<gene>
    <name evidence="11" type="ORF">F3168_10045</name>
</gene>
<keyword evidence="7" id="KW-0143">Chaperone</keyword>
<organism evidence="11 12">
    <name type="scientific">Sandarakinorhabdus fusca</name>
    <dbReference type="NCBI Taxonomy" id="1439888"/>
    <lineage>
        <taxon>Bacteria</taxon>
        <taxon>Pseudomonadati</taxon>
        <taxon>Pseudomonadota</taxon>
        <taxon>Alphaproteobacteria</taxon>
        <taxon>Sphingomonadales</taxon>
        <taxon>Sphingosinicellaceae</taxon>
        <taxon>Sandarakinorhabdus</taxon>
    </lineage>
</organism>
<keyword evidence="12" id="KW-1185">Reference proteome</keyword>
<reference evidence="11 12" key="1">
    <citation type="submission" date="2019-09" db="EMBL/GenBank/DDBJ databases">
        <title>Polymorphobacter sp. isolated from a lake in China.</title>
        <authorList>
            <person name="Liu Z."/>
        </authorList>
    </citation>
    <scope>NUCLEOTIDE SEQUENCE [LARGE SCALE GENOMIC DNA]</scope>
    <source>
        <strain evidence="11 12">D40P</strain>
    </source>
</reference>
<keyword evidence="6 9" id="KW-0472">Membrane</keyword>
<proteinExistence type="predicted"/>
<dbReference type="PANTHER" id="PTHR38035:SF1">
    <property type="entry name" value="ANCILLARY SECYEG TRANSLOCON SUBUNIT"/>
    <property type="match status" value="1"/>
</dbReference>
<name>A0A7C9KM58_9SPHN</name>
<evidence type="ECO:0000313" key="11">
    <source>
        <dbReference type="EMBL" id="MQT17603.1"/>
    </source>
</evidence>
<evidence type="ECO:0000256" key="7">
    <source>
        <dbReference type="ARBA" id="ARBA00023186"/>
    </source>
</evidence>
<keyword evidence="4 9" id="KW-0812">Transmembrane</keyword>
<comment type="subcellular location">
    <subcellularLocation>
        <location evidence="2">Cell membrane</location>
    </subcellularLocation>
    <subcellularLocation>
        <location evidence="1">Membrane</location>
        <topology evidence="1">Single-pass membrane protein</topology>
    </subcellularLocation>
</comment>
<dbReference type="Pfam" id="PF09976">
    <property type="entry name" value="TPR_21"/>
    <property type="match status" value="1"/>
</dbReference>
<dbReference type="Proteomes" id="UP000481327">
    <property type="component" value="Unassembled WGS sequence"/>
</dbReference>
<comment type="caution">
    <text evidence="11">The sequence shown here is derived from an EMBL/GenBank/DDBJ whole genome shotgun (WGS) entry which is preliminary data.</text>
</comment>
<feature type="domain" description="Ancillary SecYEG translocon subunit/Cell division coordinator CpoB TPR" evidence="10">
    <location>
        <begin position="36"/>
        <end position="138"/>
    </location>
</feature>
<dbReference type="InterPro" id="IPR026039">
    <property type="entry name" value="YfgM"/>
</dbReference>
<evidence type="ECO:0000256" key="3">
    <source>
        <dbReference type="ARBA" id="ARBA00022475"/>
    </source>
</evidence>
<dbReference type="GO" id="GO:0044877">
    <property type="term" value="F:protein-containing complex binding"/>
    <property type="evidence" value="ECO:0007669"/>
    <property type="project" value="InterPro"/>
</dbReference>
<accession>A0A7C9KM58</accession>
<evidence type="ECO:0000256" key="5">
    <source>
        <dbReference type="ARBA" id="ARBA00022989"/>
    </source>
</evidence>
<keyword evidence="3" id="KW-1003">Cell membrane</keyword>
<protein>
    <submittedName>
        <fullName evidence="11">Tetratricopeptide repeat protein</fullName>
    </submittedName>
</protein>
<dbReference type="EMBL" id="WIOL01000003">
    <property type="protein sequence ID" value="MQT17603.1"/>
    <property type="molecule type" value="Genomic_DNA"/>
</dbReference>
<feature type="compositionally biased region" description="Low complexity" evidence="8">
    <location>
        <begin position="238"/>
        <end position="251"/>
    </location>
</feature>
<evidence type="ECO:0000256" key="6">
    <source>
        <dbReference type="ARBA" id="ARBA00023136"/>
    </source>
</evidence>
<evidence type="ECO:0000256" key="4">
    <source>
        <dbReference type="ARBA" id="ARBA00022692"/>
    </source>
</evidence>
<evidence type="ECO:0000313" key="12">
    <source>
        <dbReference type="Proteomes" id="UP000481327"/>
    </source>
</evidence>
<dbReference type="InterPro" id="IPR018704">
    <property type="entry name" value="SecYEG/CpoB_TPR"/>
</dbReference>
<evidence type="ECO:0000256" key="8">
    <source>
        <dbReference type="SAM" id="MobiDB-lite"/>
    </source>
</evidence>
<keyword evidence="5 9" id="KW-1133">Transmembrane helix</keyword>
<sequence length="257" mass="26639">MIWSLPTLAVTPSNPDDAFLREVDEGVRRDQVASLWQRYGIVSIVVVVVLLAALAGWLWWRDQSAGKAGVAGEEFARAVEQLDVGEGARARPVLDRLATDGPAGYAPLARMVQASDAVASGDTARAVKLLDAVAADSKVGQPLRDAALIKSVRLGFDGLPPATVVDRLKGLAVPGNPWFGIAAEMTAIAQLKAGKPDAAKPLLTAIVLDESNSPSMRGRAAQLALSLGVDQRTLKLDAAAPSAASASTPAASPQPAP</sequence>
<feature type="region of interest" description="Disordered" evidence="8">
    <location>
        <begin position="238"/>
        <end position="257"/>
    </location>
</feature>
<dbReference type="GO" id="GO:0005886">
    <property type="term" value="C:plasma membrane"/>
    <property type="evidence" value="ECO:0007669"/>
    <property type="project" value="UniProtKB-SubCell"/>
</dbReference>
<dbReference type="PANTHER" id="PTHR38035">
    <property type="entry name" value="UPF0070 PROTEIN YFGM"/>
    <property type="match status" value="1"/>
</dbReference>